<feature type="compositionally biased region" description="Basic residues" evidence="1">
    <location>
        <begin position="956"/>
        <end position="965"/>
    </location>
</feature>
<evidence type="ECO:0000256" key="1">
    <source>
        <dbReference type="SAM" id="MobiDB-lite"/>
    </source>
</evidence>
<dbReference type="RefSeq" id="XP_004992990.1">
    <property type="nucleotide sequence ID" value="XM_004992933.1"/>
</dbReference>
<dbReference type="GeneID" id="16073563"/>
<dbReference type="EMBL" id="GL832969">
    <property type="protein sequence ID" value="EGD74733.1"/>
    <property type="molecule type" value="Genomic_DNA"/>
</dbReference>
<feature type="compositionally biased region" description="Low complexity" evidence="1">
    <location>
        <begin position="609"/>
        <end position="626"/>
    </location>
</feature>
<reference evidence="2" key="1">
    <citation type="submission" date="2009-08" db="EMBL/GenBank/DDBJ databases">
        <title>Annotation of Salpingoeca rosetta.</title>
        <authorList>
            <consortium name="The Broad Institute Genome Sequencing Platform"/>
            <person name="Russ C."/>
            <person name="Cuomo C."/>
            <person name="Burger G."/>
            <person name="Gray M.W."/>
            <person name="Holland P.W.H."/>
            <person name="King N."/>
            <person name="Lang F.B.F."/>
            <person name="Roger A.J."/>
            <person name="Ruiz-Trillo I."/>
            <person name="Young S.K."/>
            <person name="Zeng Q."/>
            <person name="Gargeya S."/>
            <person name="Alvarado L."/>
            <person name="Berlin A."/>
            <person name="Chapman S.B."/>
            <person name="Chen Z."/>
            <person name="Freedman E."/>
            <person name="Gellesch M."/>
            <person name="Goldberg J."/>
            <person name="Griggs A."/>
            <person name="Gujja S."/>
            <person name="Heilman E."/>
            <person name="Heiman D."/>
            <person name="Howarth C."/>
            <person name="Mehta T."/>
            <person name="Neiman D."/>
            <person name="Pearson M."/>
            <person name="Roberts A."/>
            <person name="Saif S."/>
            <person name="Shea T."/>
            <person name="Shenoy N."/>
            <person name="Sisk P."/>
            <person name="Stolte C."/>
            <person name="Sykes S."/>
            <person name="White J."/>
            <person name="Yandava C."/>
            <person name="Haas B."/>
            <person name="Nusbaum C."/>
            <person name="Birren B."/>
        </authorList>
    </citation>
    <scope>NUCLEOTIDE SEQUENCE [LARGE SCALE GENOMIC DNA]</scope>
    <source>
        <strain evidence="2">ATCC 50818</strain>
    </source>
</reference>
<feature type="region of interest" description="Disordered" evidence="1">
    <location>
        <begin position="741"/>
        <end position="1025"/>
    </location>
</feature>
<feature type="compositionally biased region" description="Acidic residues" evidence="1">
    <location>
        <begin position="812"/>
        <end position="834"/>
    </location>
</feature>
<dbReference type="AlphaFoldDB" id="F2UDN8"/>
<proteinExistence type="predicted"/>
<feature type="compositionally biased region" description="Acidic residues" evidence="1">
    <location>
        <begin position="750"/>
        <end position="772"/>
    </location>
</feature>
<feature type="compositionally biased region" description="Acidic residues" evidence="1">
    <location>
        <begin position="874"/>
        <end position="893"/>
    </location>
</feature>
<evidence type="ECO:0000313" key="2">
    <source>
        <dbReference type="EMBL" id="EGD74733.1"/>
    </source>
</evidence>
<sequence>MSSYLRAFAGRINTQRLQVLSECPNWGVLEAIDETQEPRVGEGVPDFVSGHADANLRTAQNTLAGVRVNVLLEAVDPTLRHSIHFARDNVQSLPPDSVQRFRALRDAPSTLWLSTHKAVGDFARQHDPDAQVFYVEWAISQDDLPIRADRLHVGHALPDTLISYASPSQCSRSGIATEDEVEEHHLRPGFVILGVDPIIDRTAYPTLYSHITTAVETVATMAIVSSIKHHAMFMYGDLSTQIGDGAADYERLVAHRREKCGPDAFRVSGLKGAATRASMPSRYAIGKTNALTGLLRFEDLSEDQQAAVEGLRLECTDPECTASTDIRDVRVFSHLHPASPPDWHPVIVTGIHSRLLCTGASHCNGSLRVEPDYAQQKGVRSLSIETVRREWTAQFSCDVVAGVERLRFSQLTPAQQELARAIPWTCSKQGAGCHGRNLTSEHRLVLVRFSDGEGNRESFLLCEGHDGACRGIATPVLRAQMGLRTLAIRSPTYQDWCNQPLSDKVVVVVTRFSEMSSEDQARLRQVEFTCSNGCDVSAADVACTSAMEGLDFGKMVTGEHCQLDTSSRCDGIVFASLASMQAHGFHQLHRNTHRQHVISMRRRQERGNAAQAQGSAPGASVAVGSGRRQSTSAAIVCEVCGRTSRTPQQYSRHRASHRLVDASAFGSAPITIANASSSRGSASSSRGSASSSSSSSSSSSIRGGATGFRASSSSGRRAERAHTSIAQWLVAAGDTATARSAGTGAPIVIPDDDDDDHDYDDNDDNDDDDIDAEVATTARSSMAGVRSHQPLARVTGATTARSAGTGAPIVIPDDDDDDHDYDDNDDNDDDDIDAEVATTARSSMAGVRSHQPLARVTGATTARSAGTGAPIVIPDDDDDDHDYDDNDDDDIDAEVATTAHSSSSHSSSSSSGGGGGGSTGVPSHQPLARVTGAASAVNPARRNNKSPTFDTTRTGRTQRRRRRRRTPDVRARQGQQRSIVQWLTRADGSRQSAGNSSGDDDDDDGVSAATPPTKASKGHTTSTGW</sequence>
<dbReference type="InParanoid" id="F2UDN8"/>
<protein>
    <submittedName>
        <fullName evidence="2">Uncharacterized protein</fullName>
    </submittedName>
</protein>
<feature type="compositionally biased region" description="Low complexity" evidence="1">
    <location>
        <begin position="675"/>
        <end position="715"/>
    </location>
</feature>
<keyword evidence="3" id="KW-1185">Reference proteome</keyword>
<feature type="region of interest" description="Disordered" evidence="1">
    <location>
        <begin position="675"/>
        <end position="719"/>
    </location>
</feature>
<feature type="compositionally biased region" description="Low complexity" evidence="1">
    <location>
        <begin position="900"/>
        <end position="910"/>
    </location>
</feature>
<feature type="compositionally biased region" description="Low complexity" evidence="1">
    <location>
        <begin position="857"/>
        <end position="869"/>
    </location>
</feature>
<evidence type="ECO:0000313" key="3">
    <source>
        <dbReference type="Proteomes" id="UP000007799"/>
    </source>
</evidence>
<dbReference type="Proteomes" id="UP000007799">
    <property type="component" value="Unassembled WGS sequence"/>
</dbReference>
<name>F2UDN8_SALR5</name>
<dbReference type="KEGG" id="sre:PTSG_12392"/>
<accession>F2UDN8</accession>
<gene>
    <name evidence="2" type="ORF">PTSG_12392</name>
</gene>
<feature type="compositionally biased region" description="Low complexity" evidence="1">
    <location>
        <begin position="795"/>
        <end position="807"/>
    </location>
</feature>
<organism evidence="3">
    <name type="scientific">Salpingoeca rosetta (strain ATCC 50818 / BSB-021)</name>
    <dbReference type="NCBI Taxonomy" id="946362"/>
    <lineage>
        <taxon>Eukaryota</taxon>
        <taxon>Choanoflagellata</taxon>
        <taxon>Craspedida</taxon>
        <taxon>Salpingoecidae</taxon>
        <taxon>Salpingoeca</taxon>
    </lineage>
</organism>
<feature type="region of interest" description="Disordered" evidence="1">
    <location>
        <begin position="603"/>
        <end position="626"/>
    </location>
</feature>